<dbReference type="InterPro" id="IPR028881">
    <property type="entry name" value="PAN2_UCH_dom"/>
</dbReference>
<dbReference type="AlphaFoldDB" id="A0AA40EPN9"/>
<keyword evidence="7 11" id="KW-0479">Metal-binding</keyword>
<keyword evidence="4" id="KW-0853">WD repeat</keyword>
<dbReference type="InterPro" id="IPR038765">
    <property type="entry name" value="Papain-like_cys_pep_sf"/>
</dbReference>
<keyword evidence="6 11" id="KW-0540">Nuclease</keyword>
<feature type="compositionally biased region" description="Gly residues" evidence="12">
    <location>
        <begin position="1146"/>
        <end position="1163"/>
    </location>
</feature>
<dbReference type="Gene3D" id="3.30.420.10">
    <property type="entry name" value="Ribonuclease H-like superfamily/Ribonuclease H"/>
    <property type="match status" value="1"/>
</dbReference>
<comment type="subcellular location">
    <subcellularLocation>
        <location evidence="2 11">Cytoplasm</location>
    </subcellularLocation>
</comment>
<evidence type="ECO:0000313" key="14">
    <source>
        <dbReference type="EMBL" id="KAK0743185.1"/>
    </source>
</evidence>
<dbReference type="CDD" id="cd06143">
    <property type="entry name" value="PAN2_exo"/>
    <property type="match status" value="1"/>
</dbReference>
<keyword evidence="10 11" id="KW-0269">Exonuclease</keyword>
<organism evidence="14 15">
    <name type="scientific">Schizothecium vesticola</name>
    <dbReference type="NCBI Taxonomy" id="314040"/>
    <lineage>
        <taxon>Eukaryota</taxon>
        <taxon>Fungi</taxon>
        <taxon>Dikarya</taxon>
        <taxon>Ascomycota</taxon>
        <taxon>Pezizomycotina</taxon>
        <taxon>Sordariomycetes</taxon>
        <taxon>Sordariomycetidae</taxon>
        <taxon>Sordariales</taxon>
        <taxon>Schizotheciaceae</taxon>
        <taxon>Schizothecium</taxon>
    </lineage>
</organism>
<keyword evidence="5 11" id="KW-0507">mRNA processing</keyword>
<dbReference type="InterPro" id="IPR036397">
    <property type="entry name" value="RNaseH_sf"/>
</dbReference>
<dbReference type="CDD" id="cd02672">
    <property type="entry name" value="Peptidase_C19P"/>
    <property type="match status" value="1"/>
</dbReference>
<dbReference type="GO" id="GO:0003676">
    <property type="term" value="F:nucleic acid binding"/>
    <property type="evidence" value="ECO:0007669"/>
    <property type="project" value="InterPro"/>
</dbReference>
<evidence type="ECO:0000256" key="7">
    <source>
        <dbReference type="ARBA" id="ARBA00022723"/>
    </source>
</evidence>
<dbReference type="GO" id="GO:0046872">
    <property type="term" value="F:metal ion binding"/>
    <property type="evidence" value="ECO:0007669"/>
    <property type="project" value="UniProtKB-KW"/>
</dbReference>
<dbReference type="EC" id="3.1.13.4" evidence="11"/>
<comment type="cofactor">
    <cofactor evidence="11">
        <name>a divalent metal cation</name>
        <dbReference type="ChEBI" id="CHEBI:60240"/>
    </cofactor>
    <text evidence="11">Binds 2 metal cations per subunit in the catalytic exonuclease domain.</text>
</comment>
<dbReference type="Gene3D" id="3.90.70.10">
    <property type="entry name" value="Cysteine proteinases"/>
    <property type="match status" value="1"/>
</dbReference>
<evidence type="ECO:0000256" key="10">
    <source>
        <dbReference type="ARBA" id="ARBA00022839"/>
    </source>
</evidence>
<dbReference type="SMART" id="SM00479">
    <property type="entry name" value="EXOIII"/>
    <property type="match status" value="1"/>
</dbReference>
<feature type="region of interest" description="Disordered" evidence="12">
    <location>
        <begin position="1"/>
        <end position="31"/>
    </location>
</feature>
<dbReference type="Pfam" id="PF20770">
    <property type="entry name" value="PAN2_N"/>
    <property type="match status" value="1"/>
</dbReference>
<dbReference type="InterPro" id="IPR013520">
    <property type="entry name" value="Ribonucl_H"/>
</dbReference>
<comment type="subunit">
    <text evidence="11">Forms a heterotrimer with an asymmetric homodimer of the regulatory subunit PAN3 to form the poly(A)-nuclease (PAN) deadenylation complex.</text>
</comment>
<dbReference type="InterPro" id="IPR050785">
    <property type="entry name" value="PAN2-PAN3_catalytic_subunit"/>
</dbReference>
<dbReference type="GO" id="GO:0031251">
    <property type="term" value="C:PAN complex"/>
    <property type="evidence" value="ECO:0007669"/>
    <property type="project" value="UniProtKB-UniRule"/>
</dbReference>
<dbReference type="GO" id="GO:0006397">
    <property type="term" value="P:mRNA processing"/>
    <property type="evidence" value="ECO:0007669"/>
    <property type="project" value="UniProtKB-KW"/>
</dbReference>
<evidence type="ECO:0000256" key="1">
    <source>
        <dbReference type="ARBA" id="ARBA00001663"/>
    </source>
</evidence>
<feature type="region of interest" description="Disordered" evidence="12">
    <location>
        <begin position="1121"/>
        <end position="1180"/>
    </location>
</feature>
<evidence type="ECO:0000256" key="3">
    <source>
        <dbReference type="ARBA" id="ARBA00022490"/>
    </source>
</evidence>
<dbReference type="SUPFAM" id="SSF54001">
    <property type="entry name" value="Cysteine proteinases"/>
    <property type="match status" value="1"/>
</dbReference>
<evidence type="ECO:0000256" key="8">
    <source>
        <dbReference type="ARBA" id="ARBA00022737"/>
    </source>
</evidence>
<keyword evidence="8" id="KW-0677">Repeat</keyword>
<evidence type="ECO:0000256" key="6">
    <source>
        <dbReference type="ARBA" id="ARBA00022722"/>
    </source>
</evidence>
<dbReference type="Pfam" id="PF13423">
    <property type="entry name" value="UCH_1"/>
    <property type="match status" value="1"/>
</dbReference>
<feature type="binding site" evidence="11">
    <location>
        <position position="910"/>
    </location>
    <ligand>
        <name>a divalent metal cation</name>
        <dbReference type="ChEBI" id="CHEBI:60240"/>
        <note>catalytic</note>
    </ligand>
</feature>
<feature type="binding site" evidence="11">
    <location>
        <position position="1017"/>
    </location>
    <ligand>
        <name>a divalent metal cation</name>
        <dbReference type="ChEBI" id="CHEBI:60240"/>
        <note>catalytic</note>
    </ligand>
</feature>
<dbReference type="InterPro" id="IPR015943">
    <property type="entry name" value="WD40/YVTN_repeat-like_dom_sf"/>
</dbReference>
<dbReference type="PROSITE" id="PS50235">
    <property type="entry name" value="USP_3"/>
    <property type="match status" value="1"/>
</dbReference>
<dbReference type="InterPro" id="IPR036322">
    <property type="entry name" value="WD40_repeat_dom_sf"/>
</dbReference>
<comment type="function">
    <text evidence="11">Catalytic subunit of the poly(A)-nuclease (PAN) deadenylation complex, one of two cytoplasmic mRNA deadenylases involved in mRNA turnover. PAN specifically shortens poly(A) tails of RNA and the activity is stimulated by poly(A)-binding protein PAB1. PAN deadenylation is followed by rapid degradation of the shortened mRNA tails by the CCR4-NOT complex. Deadenylated mRNAs are then degraded by two alternative mechanisms, namely exosome-mediated 3'-5' exonucleolytic degradation, or deadenlyation-dependent mRNA decaping and subsequent 5'-3' exonucleolytic degradation by XRN1. May also be involved in post-transcriptional maturation of mRNA poly(A) tails.</text>
</comment>
<dbReference type="InterPro" id="IPR030843">
    <property type="entry name" value="PAN2"/>
</dbReference>
<dbReference type="EMBL" id="JAUKUD010000005">
    <property type="protein sequence ID" value="KAK0743185.1"/>
    <property type="molecule type" value="Genomic_DNA"/>
</dbReference>
<evidence type="ECO:0000313" key="15">
    <source>
        <dbReference type="Proteomes" id="UP001172155"/>
    </source>
</evidence>
<dbReference type="PANTHER" id="PTHR15728">
    <property type="entry name" value="DEADENYLATION COMPLEX CATALYTIC SUBUNIT PAN2"/>
    <property type="match status" value="1"/>
</dbReference>
<comment type="catalytic activity">
    <reaction evidence="1 11">
        <text>Exonucleolytic cleavage of poly(A) to 5'-AMP.</text>
        <dbReference type="EC" id="3.1.13.4"/>
    </reaction>
</comment>
<comment type="similarity">
    <text evidence="11">Belongs to the peptidase C19 family. PAN2 subfamily.</text>
</comment>
<evidence type="ECO:0000256" key="12">
    <source>
        <dbReference type="SAM" id="MobiDB-lite"/>
    </source>
</evidence>
<dbReference type="FunFam" id="2.130.10.10:FF:000459">
    <property type="entry name" value="PAN2-PAN3 deadenylation complex catalytic subunit PAN2"/>
    <property type="match status" value="1"/>
</dbReference>
<dbReference type="Pfam" id="PF00929">
    <property type="entry name" value="RNase_T"/>
    <property type="match status" value="1"/>
</dbReference>
<evidence type="ECO:0000256" key="5">
    <source>
        <dbReference type="ARBA" id="ARBA00022664"/>
    </source>
</evidence>
<keyword evidence="9 11" id="KW-0378">Hydrolase</keyword>
<evidence type="ECO:0000259" key="13">
    <source>
        <dbReference type="PROSITE" id="PS50235"/>
    </source>
</evidence>
<dbReference type="GO" id="GO:0000932">
    <property type="term" value="C:P-body"/>
    <property type="evidence" value="ECO:0007669"/>
    <property type="project" value="TreeGrafter"/>
</dbReference>
<feature type="binding site" evidence="11">
    <location>
        <position position="1070"/>
    </location>
    <ligand>
        <name>a divalent metal cation</name>
        <dbReference type="ChEBI" id="CHEBI:60240"/>
        <note>catalytic</note>
    </ligand>
</feature>
<comment type="activity regulation">
    <text evidence="11">Positively regulated by the regulatory subunit PAN3.</text>
</comment>
<name>A0AA40EPN9_9PEZI</name>
<reference evidence="14" key="1">
    <citation type="submission" date="2023-06" db="EMBL/GenBank/DDBJ databases">
        <title>Genome-scale phylogeny and comparative genomics of the fungal order Sordariales.</title>
        <authorList>
            <consortium name="Lawrence Berkeley National Laboratory"/>
            <person name="Hensen N."/>
            <person name="Bonometti L."/>
            <person name="Westerberg I."/>
            <person name="Brannstrom I.O."/>
            <person name="Guillou S."/>
            <person name="Cros-Aarteil S."/>
            <person name="Calhoun S."/>
            <person name="Haridas S."/>
            <person name="Kuo A."/>
            <person name="Mondo S."/>
            <person name="Pangilinan J."/>
            <person name="Riley R."/>
            <person name="LaButti K."/>
            <person name="Andreopoulos B."/>
            <person name="Lipzen A."/>
            <person name="Chen C."/>
            <person name="Yanf M."/>
            <person name="Daum C."/>
            <person name="Ng V."/>
            <person name="Clum A."/>
            <person name="Steindorff A."/>
            <person name="Ohm R."/>
            <person name="Martin F."/>
            <person name="Silar P."/>
            <person name="Natvig D."/>
            <person name="Lalanne C."/>
            <person name="Gautier V."/>
            <person name="Ament-velasquez S.L."/>
            <person name="Kruys A."/>
            <person name="Hutchinson M.I."/>
            <person name="Powell A.J."/>
            <person name="Barry K."/>
            <person name="Miller A.N."/>
            <person name="Grigoriev I.V."/>
            <person name="Debuchy R."/>
            <person name="Gladieux P."/>
            <person name="Thoren M.H."/>
            <person name="Johannesson H."/>
        </authorList>
    </citation>
    <scope>NUCLEOTIDE SEQUENCE</scope>
    <source>
        <strain evidence="14">SMH3187-1</strain>
    </source>
</reference>
<comment type="domain">
    <text evidence="11">Contains a pseudo-UCH domain. This ubiquitin C-terminal hydrolase (UCH)-like or ubiquitin specific protease (USP)-like domain is predicted to be catalytically inactive because it lacks the active site catalytic triad characteristic of thiol proteases, with residues at the equivalent structural positions that are incompatible with catalysis, and it cannot bind ubiquitin. It functions as a structural scaffold for intra- and intermolecular interactions in the complex.</text>
</comment>
<evidence type="ECO:0000256" key="11">
    <source>
        <dbReference type="HAMAP-Rule" id="MF_03182"/>
    </source>
</evidence>
<dbReference type="InterPro" id="IPR012337">
    <property type="entry name" value="RNaseH-like_sf"/>
</dbReference>
<dbReference type="Proteomes" id="UP001172155">
    <property type="component" value="Unassembled WGS sequence"/>
</dbReference>
<comment type="caution">
    <text evidence="14">The sequence shown here is derived from an EMBL/GenBank/DDBJ whole genome shotgun (WGS) entry which is preliminary data.</text>
</comment>
<dbReference type="Gene3D" id="2.130.10.10">
    <property type="entry name" value="YVTN repeat-like/Quinoprotein amine dehydrogenase"/>
    <property type="match status" value="1"/>
</dbReference>
<feature type="domain" description="USP" evidence="13">
    <location>
        <begin position="499"/>
        <end position="857"/>
    </location>
</feature>
<dbReference type="InterPro" id="IPR048841">
    <property type="entry name" value="PAN2_N"/>
</dbReference>
<protein>
    <recommendedName>
        <fullName evidence="11">PAN2-PAN3 deadenylation complex catalytic subunit PAN2</fullName>
        <ecNumber evidence="11">3.1.13.4</ecNumber>
    </recommendedName>
    <alternativeName>
        <fullName evidence="11">PAB1P-dependent poly(A)-specific ribonuclease</fullName>
    </alternativeName>
    <alternativeName>
        <fullName evidence="11">Poly(A)-nuclease deadenylation complex subunit 2</fullName>
        <shortName evidence="11">PAN deadenylation complex subunit 2</shortName>
    </alternativeName>
</protein>
<dbReference type="SUPFAM" id="SSF53098">
    <property type="entry name" value="Ribonuclease H-like"/>
    <property type="match status" value="1"/>
</dbReference>
<dbReference type="FunFam" id="3.30.420.10:FF:000028">
    <property type="entry name" value="PAN2-PAN3 deadenylation complex catalytic subunit PAN2"/>
    <property type="match status" value="1"/>
</dbReference>
<dbReference type="GO" id="GO:0000289">
    <property type="term" value="P:nuclear-transcribed mRNA poly(A) tail shortening"/>
    <property type="evidence" value="ECO:0007669"/>
    <property type="project" value="UniProtKB-UniRule"/>
</dbReference>
<dbReference type="GO" id="GO:0004535">
    <property type="term" value="F:poly(A)-specific ribonuclease activity"/>
    <property type="evidence" value="ECO:0007669"/>
    <property type="project" value="UniProtKB-UniRule"/>
</dbReference>
<evidence type="ECO:0000256" key="4">
    <source>
        <dbReference type="ARBA" id="ARBA00022574"/>
    </source>
</evidence>
<comment type="caution">
    <text evidence="11">Lacks conserved residue(s) required for the propagation of feature annotation.</text>
</comment>
<feature type="compositionally biased region" description="Pro residues" evidence="12">
    <location>
        <begin position="11"/>
        <end position="21"/>
    </location>
</feature>
<comment type="domain">
    <text evidence="11">The linker, or PAN3 interaction domain (PID), between the WD40 repeats and the pseudo-UCH domain mediates interaction with PAN3.</text>
</comment>
<sequence length="1180" mass="131529">MDPDWDEVNRLPPPPLPPPGAGPNHDVQRPPTAMAFDNAQELLWVGTGGGRVTSYIGRDLQRYTAFRVQPTLDGPIRQFLFTDKGVIVLGTRTIHMAMRRGPTLWSLRHDDFKDLKCMCFTSKGTNEILVAGWQDTMFVIDVNKGEIVKRVPSNPHCYMILKKSRFIVAASKNGYVNILDPTSFTLVKTWQAHAAYINDMDAQGEFIVTCGASLKQQVQQAAQTFMLDPYVNVFDLKNMTSMKPVPFPPLAAHVRMHPRMMTTCIVTSQHGQVHVVDLMNPNTTNLRYANITYVKMFEIAPSGEALVIADGESSIHLWGSPSKIHFTDLAMAVEMPDPETKAPDMDWSPDTPLSSIGMHYYRDALFSAWPADILSDVSSRPAQRDINISSLKQTEWGYYGAKPKGTRRNQVEEPRKDKASEFLHPPKFLSEKARESALTSGLSAAAEIRAESDVDVPSGGELDSLKPDAPATYRNLEIKYSKFGVDDFDFGFYNKTNYAGLENHIANSYANSLLQLMHYTPLLRNMALQHAASACTTDPCLLCEMGYVFDMLQKAEGSGSTCHATNMFKSLSNVPQAGPLGLLEEEASGRPLAIMVQNLSRFLLDRIGLEYRSLPPASTTLEQSVFGLTQSPTPDELIAKLLATSATMTIKCVACKNEQQRPGTTFLHDLLYPAPKPTPRVTKTPRTTFSQLLRMGVERETSNKGWCSRCQRYQHLQMRKIIHSVPAVLAINTAISTIEHRKLWVTPGWLPEEIGVIVDQGQFFCFEGQDLKLHLQRGMHNITVYSLVGMVVNVDTSAPLKPHLVSIINVAHSEPTPPPESRWHLFNDFAVRPISTAEAFTFNAAWKTPSVLLYQLKTANNKSTTDWKTNLDTSILYQDLTSVLENRTCKVLEVDQEMPNDQTIVALDTEFVALKQPEIQMNADGERETIRPVSHALARVSVVRGSGEDEGQAFIDDYVQIREPIVDYLTKFSGIEAPDLNPQLTKHNLVSLKTVYKKLWVLLNLGCKFLGHGLKQDFRVINMQVPRAQVIDTIELFYRKERFRKLSLAFLAWVLLKEEVQLRTHDSIEDARTALKLYRKFQEFQDAGILESMLEEVYKQGRATNFKRQQAQDEVALHRMDTPPVPVPQETAAAAGPTTPLRKTGAAGGMLLGSASGGGGFGSVPGFTTTPGRGSPSQSR</sequence>
<feature type="binding site" evidence="11">
    <location>
        <position position="908"/>
    </location>
    <ligand>
        <name>a divalent metal cation</name>
        <dbReference type="ChEBI" id="CHEBI:60240"/>
        <note>catalytic</note>
    </ligand>
</feature>
<dbReference type="InterPro" id="IPR028889">
    <property type="entry name" value="USP"/>
</dbReference>
<dbReference type="PANTHER" id="PTHR15728:SF0">
    <property type="entry name" value="PAN2-PAN3 DEADENYLATION COMPLEX CATALYTIC SUBUNIT PAN2"/>
    <property type="match status" value="1"/>
</dbReference>
<accession>A0AA40EPN9</accession>
<keyword evidence="3 11" id="KW-0963">Cytoplasm</keyword>
<dbReference type="SUPFAM" id="SSF50978">
    <property type="entry name" value="WD40 repeat-like"/>
    <property type="match status" value="1"/>
</dbReference>
<gene>
    <name evidence="11" type="primary">PAN2</name>
    <name evidence="14" type="ORF">B0T18DRAFT_414648</name>
</gene>
<evidence type="ECO:0000256" key="2">
    <source>
        <dbReference type="ARBA" id="ARBA00004496"/>
    </source>
</evidence>
<evidence type="ECO:0000256" key="9">
    <source>
        <dbReference type="ARBA" id="ARBA00022801"/>
    </source>
</evidence>
<proteinExistence type="inferred from homology"/>
<keyword evidence="15" id="KW-1185">Reference proteome</keyword>
<dbReference type="HAMAP" id="MF_03182">
    <property type="entry name" value="PAN2"/>
    <property type="match status" value="1"/>
</dbReference>